<dbReference type="Gene3D" id="3.40.50.1820">
    <property type="entry name" value="alpha/beta hydrolase"/>
    <property type="match status" value="1"/>
</dbReference>
<dbReference type="GO" id="GO:0031177">
    <property type="term" value="F:phosphopantetheine binding"/>
    <property type="evidence" value="ECO:0007669"/>
    <property type="project" value="InterPro"/>
</dbReference>
<keyword evidence="5" id="KW-0436">Ligase</keyword>
<dbReference type="InterPro" id="IPR000873">
    <property type="entry name" value="AMP-dep_synth/lig_dom"/>
</dbReference>
<evidence type="ECO:0000256" key="4">
    <source>
        <dbReference type="ARBA" id="ARBA00022553"/>
    </source>
</evidence>
<dbReference type="PROSITE" id="PS00012">
    <property type="entry name" value="PHOSPHOPANTETHEINE"/>
    <property type="match status" value="1"/>
</dbReference>
<dbReference type="InterPro" id="IPR001242">
    <property type="entry name" value="Condensation_dom"/>
</dbReference>
<evidence type="ECO:0000313" key="8">
    <source>
        <dbReference type="Proteomes" id="UP000010474"/>
    </source>
</evidence>
<comment type="similarity">
    <text evidence="2">Belongs to the ATP-dependent AMP-binding enzyme family.</text>
</comment>
<dbReference type="SUPFAM" id="SSF51735">
    <property type="entry name" value="NAD(P)-binding Rossmann-fold domains"/>
    <property type="match status" value="1"/>
</dbReference>
<comment type="cofactor">
    <cofactor evidence="1">
        <name>pantetheine 4'-phosphate</name>
        <dbReference type="ChEBI" id="CHEBI:47942"/>
    </cofactor>
</comment>
<dbReference type="CDD" id="cd19531">
    <property type="entry name" value="LCL_NRPS-like"/>
    <property type="match status" value="1"/>
</dbReference>
<keyword evidence="3" id="KW-0596">Phosphopantetheine</keyword>
<dbReference type="FunFam" id="3.30.559.10:FF:000012">
    <property type="entry name" value="Non-ribosomal peptide synthetase"/>
    <property type="match status" value="1"/>
</dbReference>
<dbReference type="SUPFAM" id="SSF56801">
    <property type="entry name" value="Acetyl-CoA synthetase-like"/>
    <property type="match status" value="1"/>
</dbReference>
<dbReference type="GO" id="GO:0005829">
    <property type="term" value="C:cytosol"/>
    <property type="evidence" value="ECO:0007669"/>
    <property type="project" value="TreeGrafter"/>
</dbReference>
<organism evidence="7 8">
    <name type="scientific">Anabaena cylindrica (strain ATCC 27899 / PCC 7122)</name>
    <dbReference type="NCBI Taxonomy" id="272123"/>
    <lineage>
        <taxon>Bacteria</taxon>
        <taxon>Bacillati</taxon>
        <taxon>Cyanobacteriota</taxon>
        <taxon>Cyanophyceae</taxon>
        <taxon>Nostocales</taxon>
        <taxon>Nostocaceae</taxon>
        <taxon>Anabaena</taxon>
    </lineage>
</organism>
<dbReference type="InterPro" id="IPR020845">
    <property type="entry name" value="AMP-binding_CS"/>
</dbReference>
<dbReference type="FunFam" id="1.10.1200.10:FF:000005">
    <property type="entry name" value="Nonribosomal peptide synthetase 1"/>
    <property type="match status" value="1"/>
</dbReference>
<dbReference type="InterPro" id="IPR036291">
    <property type="entry name" value="NAD(P)-bd_dom_sf"/>
</dbReference>
<dbReference type="InterPro" id="IPR009081">
    <property type="entry name" value="PP-bd_ACP"/>
</dbReference>
<evidence type="ECO:0000256" key="5">
    <source>
        <dbReference type="ARBA" id="ARBA00022598"/>
    </source>
</evidence>
<dbReference type="PIRSF" id="PIRSF001617">
    <property type="entry name" value="Alpha-AR"/>
    <property type="match status" value="1"/>
</dbReference>
<keyword evidence="7" id="KW-0413">Isomerase</keyword>
<evidence type="ECO:0000313" key="7">
    <source>
        <dbReference type="EMBL" id="AFZ60772.1"/>
    </source>
</evidence>
<dbReference type="InterPro" id="IPR010071">
    <property type="entry name" value="AA_adenyl_dom"/>
</dbReference>
<dbReference type="STRING" id="272123.Anacy_5457"/>
<dbReference type="NCBIfam" id="TIGR01733">
    <property type="entry name" value="AA-adenyl-dom"/>
    <property type="match status" value="1"/>
</dbReference>
<dbReference type="Gene3D" id="3.40.50.720">
    <property type="entry name" value="NAD(P)-binding Rossmann-like Domain"/>
    <property type="match status" value="1"/>
</dbReference>
<dbReference type="Pfam" id="PF07993">
    <property type="entry name" value="NAD_binding_4"/>
    <property type="match status" value="1"/>
</dbReference>
<dbReference type="GO" id="GO:0044550">
    <property type="term" value="P:secondary metabolite biosynthetic process"/>
    <property type="evidence" value="ECO:0007669"/>
    <property type="project" value="UniProtKB-ARBA"/>
</dbReference>
<dbReference type="KEGG" id="acy:Anacy_5457"/>
<dbReference type="EC" id="5.1.1.13" evidence="7"/>
<dbReference type="SUPFAM" id="SSF52777">
    <property type="entry name" value="CoA-dependent acyltransferases"/>
    <property type="match status" value="2"/>
</dbReference>
<dbReference type="InterPro" id="IPR045851">
    <property type="entry name" value="AMP-bd_C_sf"/>
</dbReference>
<dbReference type="CDD" id="cd17652">
    <property type="entry name" value="A_NRPS_CmdD_like"/>
    <property type="match status" value="1"/>
</dbReference>
<keyword evidence="8" id="KW-1185">Reference proteome</keyword>
<dbReference type="SMART" id="SM00823">
    <property type="entry name" value="PKS_PP"/>
    <property type="match status" value="1"/>
</dbReference>
<dbReference type="Gene3D" id="3.30.300.30">
    <property type="match status" value="1"/>
</dbReference>
<dbReference type="Pfam" id="PF00550">
    <property type="entry name" value="PP-binding"/>
    <property type="match status" value="1"/>
</dbReference>
<dbReference type="Pfam" id="PF13193">
    <property type="entry name" value="AMP-binding_C"/>
    <property type="match status" value="1"/>
</dbReference>
<dbReference type="HOGENOM" id="CLU_000022_2_4_3"/>
<dbReference type="InterPro" id="IPR025110">
    <property type="entry name" value="AMP-bd_C"/>
</dbReference>
<evidence type="ECO:0000256" key="3">
    <source>
        <dbReference type="ARBA" id="ARBA00022450"/>
    </source>
</evidence>
<dbReference type="GO" id="GO:0016874">
    <property type="term" value="F:ligase activity"/>
    <property type="evidence" value="ECO:0007669"/>
    <property type="project" value="UniProtKB-KW"/>
</dbReference>
<protein>
    <submittedName>
        <fullName evidence="7">Amino acid adenylation domain protein</fullName>
        <ecNumber evidence="7">5.1.1.13</ecNumber>
    </submittedName>
</protein>
<sequence length="1519" mass="170082">MKTIDEFLSYLYSLDVTLWVEDQRLRCNAPEEVLTPNLSSQISERKSEILEFLTQTKLTFNSQTQSIIPISRTKNIPLSFAQQRLWFINQMEQNSSFYNIPAAVRLVGLLNLPAFEQSCNEIIRRHEVLRTNFQALDGQPFQVFHPFSPRVLPVVNLRDLSQEEREMEVLHLAREEAQKPFNLAQDPLLRITILCLDEDEYVVLLTMHHIISDAWSIGVFLGELKNLYTAFCKAKPSPLPELSIQYADFASWQRQWLQGDVLSAQLTYWRQQLGGNLPILQLPTDRPRPRVQTFRGASKSFCLSFELTETLKVLSQTKEVTLFMTLLTVFKVLLYRYTSQVDLLVGSPIANRNRVEIEGLIGFFVNTLVLRTDLSGNPTFWELLGRVRQVTWEAYDHQDLPFEKLIEELQPERDLSYSPLFQTMFVLQNTPGLDIILPDLTITPLAQTNSTAKLDLILDMRETSTGLVGVLEYNTDLFDDVTISRMVEHFQTLVLGIVNHPEQRIGELPLLTISEQHQLLVEWNDTQTDYPPDLCFHELFAAQVAQTPDAVAVVFGDQYLTYLQLNQRANQLAQYLQKLGVVPETIVGICVERSLDMIVALLGILKAGGAYLPLDPAYPQERLAFMLSDSQIPILLTTQNLVTRLPDYSGQIISLDVNWEKISQYSDENPISGVTTKNLAYLIYTSGSTGNPKGVLVNHEGLVNLTQDKIRTCRVKPDSRVLQFFSFSFDASIPEIVMALGSGAALHLATPEELQPGIPLMRLLREQAITHITILPSVLAALTPEDLPALQMVLVGGEAPSVEMIEQWSKERLFINAYGPTETTVNASMVECGNGGQISPTIRPAANKQLYILDSQHQLVPVGVVGEVYIGGVGLARGYLNLPEKTAEAFISNPFNHQPGSRLYKTGDLGCYLKDGNIKLLGRIDHQVKIRGFRIELGEVEVLLSQHPAVRETVVVVQDHLGEKRLVAYVVPESETIPNTSDLRRFIEKTLPKYMVPAVFVILSGLPLNPNGKVDRRALPVPEMIRPELDAVYVAPRNPIESILAEIFAQVLRVEQVGVDDDFFELGGHSLLATQLIARLFKTFQVELTVIDLFEVPTVAGLAERIENIQIRGIVPENNDEILALLRADAVLDSTIYPPTVVTQNCEVNSILLTGATGFLGAFLLHELLQQTSAVIYCLVREKDSDSARQKLQKCLESYLLGDEDYSHRVIPVLGDLSQAFLGVGEAEFQKMAECIDVIYHNGAWVNHASPYSLLKTTNVFGTQEVLRLACEVKTKPVHFMSATSVFSAVGDSGVKVVREEDNIDDGQLPLGGYNQSKWVAEKLVTEAGLRGLPVCIYRLGRISGHSQTGVFNVNDFLYRLIIGCVQLGSIPDQGMMLDIMPVDYTSQAIVHLSKQSASWNQAFHFVHPQPVCSSVLFEKMRSLGYSIQQVCYDQWHTQLLNIAENSPEHALYPLVSLFPSRFSPAKTTDNTVLKFDCQNTLNGLTGTSITCPPIDERLLNTYISYLIDHGFLASISVH</sequence>
<gene>
    <name evidence="7" type="ordered locus">Anacy_5457</name>
</gene>
<dbReference type="InterPro" id="IPR023213">
    <property type="entry name" value="CAT-like_dom_sf"/>
</dbReference>
<dbReference type="InterPro" id="IPR006162">
    <property type="entry name" value="Ppantetheine_attach_site"/>
</dbReference>
<dbReference type="GO" id="GO:0043041">
    <property type="term" value="P:amino acid activation for nonribosomal peptide biosynthetic process"/>
    <property type="evidence" value="ECO:0007669"/>
    <property type="project" value="TreeGrafter"/>
</dbReference>
<name>K9ZQG5_ANACC</name>
<dbReference type="RefSeq" id="WP_015217384.1">
    <property type="nucleotide sequence ID" value="NC_019771.1"/>
</dbReference>
<proteinExistence type="inferred from homology"/>
<evidence type="ECO:0000256" key="1">
    <source>
        <dbReference type="ARBA" id="ARBA00001957"/>
    </source>
</evidence>
<dbReference type="PANTHER" id="PTHR45527:SF1">
    <property type="entry name" value="FATTY ACID SYNTHASE"/>
    <property type="match status" value="1"/>
</dbReference>
<feature type="domain" description="Carrier" evidence="6">
    <location>
        <begin position="1035"/>
        <end position="1110"/>
    </location>
</feature>
<dbReference type="PATRIC" id="fig|272123.3.peg.5911"/>
<dbReference type="Proteomes" id="UP000010474">
    <property type="component" value="Chromosome"/>
</dbReference>
<dbReference type="Pfam" id="PF18563">
    <property type="entry name" value="TubC_N"/>
    <property type="match status" value="1"/>
</dbReference>
<dbReference type="InterPro" id="IPR010080">
    <property type="entry name" value="Thioester_reductase-like_dom"/>
</dbReference>
<dbReference type="Gene3D" id="3.40.50.980">
    <property type="match status" value="2"/>
</dbReference>
<dbReference type="Pfam" id="PF00668">
    <property type="entry name" value="Condensation"/>
    <property type="match status" value="1"/>
</dbReference>
<dbReference type="OrthoDB" id="9757538at2"/>
<dbReference type="InterPro" id="IPR044894">
    <property type="entry name" value="TubC_N_sf"/>
</dbReference>
<dbReference type="EMBL" id="CP003659">
    <property type="protein sequence ID" value="AFZ60772.1"/>
    <property type="molecule type" value="Genomic_DNA"/>
</dbReference>
<dbReference type="PROSITE" id="PS00455">
    <property type="entry name" value="AMP_BINDING"/>
    <property type="match status" value="1"/>
</dbReference>
<evidence type="ECO:0000259" key="6">
    <source>
        <dbReference type="PROSITE" id="PS50075"/>
    </source>
</evidence>
<dbReference type="Gene3D" id="3.30.559.30">
    <property type="entry name" value="Nonribosomal peptide synthetase, condensation domain"/>
    <property type="match status" value="1"/>
</dbReference>
<dbReference type="NCBIfam" id="TIGR01746">
    <property type="entry name" value="Thioester-redct"/>
    <property type="match status" value="1"/>
</dbReference>
<dbReference type="InterPro" id="IPR013120">
    <property type="entry name" value="FAR_NAD-bd"/>
</dbReference>
<dbReference type="PANTHER" id="PTHR45527">
    <property type="entry name" value="NONRIBOSOMAL PEPTIDE SYNTHETASE"/>
    <property type="match status" value="1"/>
</dbReference>
<dbReference type="FunFam" id="3.40.50.980:FF:000001">
    <property type="entry name" value="Non-ribosomal peptide synthetase"/>
    <property type="match status" value="1"/>
</dbReference>
<accession>K9ZQG5</accession>
<dbReference type="Pfam" id="PF00501">
    <property type="entry name" value="AMP-binding"/>
    <property type="match status" value="1"/>
</dbReference>
<dbReference type="SUPFAM" id="SSF47336">
    <property type="entry name" value="ACP-like"/>
    <property type="match status" value="1"/>
</dbReference>
<dbReference type="Gene3D" id="1.10.10.1830">
    <property type="entry name" value="Non-ribosomal peptide synthase, adenylation domain"/>
    <property type="match status" value="1"/>
</dbReference>
<dbReference type="InterPro" id="IPR020806">
    <property type="entry name" value="PKS_PP-bd"/>
</dbReference>
<dbReference type="CDD" id="cd05235">
    <property type="entry name" value="SDR_e1"/>
    <property type="match status" value="1"/>
</dbReference>
<dbReference type="InterPro" id="IPR036736">
    <property type="entry name" value="ACP-like_sf"/>
</dbReference>
<dbReference type="Gene3D" id="2.30.38.10">
    <property type="entry name" value="Luciferase, Domain 3"/>
    <property type="match status" value="1"/>
</dbReference>
<dbReference type="PROSITE" id="PS50075">
    <property type="entry name" value="CARRIER"/>
    <property type="match status" value="1"/>
</dbReference>
<dbReference type="FunFam" id="3.40.50.12780:FF:000012">
    <property type="entry name" value="Non-ribosomal peptide synthetase"/>
    <property type="match status" value="1"/>
</dbReference>
<dbReference type="eggNOG" id="COG3320">
    <property type="taxonomic scope" value="Bacteria"/>
</dbReference>
<reference evidence="8" key="1">
    <citation type="journal article" date="2013" name="Proc. Natl. Acad. Sci. U.S.A.">
        <title>Improving the coverage of the cyanobacterial phylum using diversity-driven genome sequencing.</title>
        <authorList>
            <person name="Shih P.M."/>
            <person name="Wu D."/>
            <person name="Latifi A."/>
            <person name="Axen S.D."/>
            <person name="Fewer D.P."/>
            <person name="Talla E."/>
            <person name="Calteau A."/>
            <person name="Cai F."/>
            <person name="Tandeau de Marsac N."/>
            <person name="Rippka R."/>
            <person name="Herdman M."/>
            <person name="Sivonen K."/>
            <person name="Coursin T."/>
            <person name="Laurent T."/>
            <person name="Goodwin L."/>
            <person name="Nolan M."/>
            <person name="Davenport K.W."/>
            <person name="Han C.S."/>
            <person name="Rubin E.M."/>
            <person name="Eisen J.A."/>
            <person name="Woyke T."/>
            <person name="Gugger M."/>
            <person name="Kerfeld C.A."/>
        </authorList>
    </citation>
    <scope>NUCLEOTIDE SEQUENCE [LARGE SCALE GENOMIC DNA]</scope>
    <source>
        <strain evidence="8">ATCC 27899 / PCC 7122</strain>
    </source>
</reference>
<dbReference type="InterPro" id="IPR029058">
    <property type="entry name" value="AB_hydrolase_fold"/>
</dbReference>
<dbReference type="eggNOG" id="COG1020">
    <property type="taxonomic scope" value="Bacteria"/>
</dbReference>
<keyword evidence="4" id="KW-0597">Phosphoprotein</keyword>
<dbReference type="GO" id="GO:0047689">
    <property type="term" value="F:aspartate racemase activity"/>
    <property type="evidence" value="ECO:0007669"/>
    <property type="project" value="UniProtKB-EC"/>
</dbReference>
<evidence type="ECO:0000256" key="2">
    <source>
        <dbReference type="ARBA" id="ARBA00006432"/>
    </source>
</evidence>
<dbReference type="FunFam" id="2.30.38.10:FF:000001">
    <property type="entry name" value="Non-ribosomal peptide synthetase PvdI"/>
    <property type="match status" value="1"/>
</dbReference>
<dbReference type="Gene3D" id="3.30.559.10">
    <property type="entry name" value="Chloramphenicol acetyltransferase-like domain"/>
    <property type="match status" value="1"/>
</dbReference>
<dbReference type="GO" id="GO:0008610">
    <property type="term" value="P:lipid biosynthetic process"/>
    <property type="evidence" value="ECO:0007669"/>
    <property type="project" value="UniProtKB-ARBA"/>
</dbReference>
<dbReference type="FunFam" id="3.30.300.30:FF:000010">
    <property type="entry name" value="Enterobactin synthetase component F"/>
    <property type="match status" value="1"/>
</dbReference>
<dbReference type="InterPro" id="IPR041464">
    <property type="entry name" value="TubC_N"/>
</dbReference>